<proteinExistence type="predicted"/>
<dbReference type="EMBL" id="CM044701">
    <property type="protein sequence ID" value="KAI5681171.1"/>
    <property type="molecule type" value="Genomic_DNA"/>
</dbReference>
<accession>A0ACC0C8C0</accession>
<dbReference type="Proteomes" id="UP001060085">
    <property type="component" value="Linkage Group LG01"/>
</dbReference>
<evidence type="ECO:0000313" key="2">
    <source>
        <dbReference type="Proteomes" id="UP001060085"/>
    </source>
</evidence>
<name>A0ACC0C8C0_CATRO</name>
<comment type="caution">
    <text evidence="1">The sequence shown here is derived from an EMBL/GenBank/DDBJ whole genome shotgun (WGS) entry which is preliminary data.</text>
</comment>
<reference evidence="2" key="1">
    <citation type="journal article" date="2023" name="Nat. Plants">
        <title>Single-cell RNA sequencing provides a high-resolution roadmap for understanding the multicellular compartmentation of specialized metabolism.</title>
        <authorList>
            <person name="Sun S."/>
            <person name="Shen X."/>
            <person name="Li Y."/>
            <person name="Li Y."/>
            <person name="Wang S."/>
            <person name="Li R."/>
            <person name="Zhang H."/>
            <person name="Shen G."/>
            <person name="Guo B."/>
            <person name="Wei J."/>
            <person name="Xu J."/>
            <person name="St-Pierre B."/>
            <person name="Chen S."/>
            <person name="Sun C."/>
        </authorList>
    </citation>
    <scope>NUCLEOTIDE SEQUENCE [LARGE SCALE GENOMIC DNA]</scope>
</reference>
<evidence type="ECO:0000313" key="1">
    <source>
        <dbReference type="EMBL" id="KAI5681171.1"/>
    </source>
</evidence>
<gene>
    <name evidence="1" type="ORF">M9H77_02398</name>
</gene>
<organism evidence="1 2">
    <name type="scientific">Catharanthus roseus</name>
    <name type="common">Madagascar periwinkle</name>
    <name type="synonym">Vinca rosea</name>
    <dbReference type="NCBI Taxonomy" id="4058"/>
    <lineage>
        <taxon>Eukaryota</taxon>
        <taxon>Viridiplantae</taxon>
        <taxon>Streptophyta</taxon>
        <taxon>Embryophyta</taxon>
        <taxon>Tracheophyta</taxon>
        <taxon>Spermatophyta</taxon>
        <taxon>Magnoliopsida</taxon>
        <taxon>eudicotyledons</taxon>
        <taxon>Gunneridae</taxon>
        <taxon>Pentapetalae</taxon>
        <taxon>asterids</taxon>
        <taxon>lamiids</taxon>
        <taxon>Gentianales</taxon>
        <taxon>Apocynaceae</taxon>
        <taxon>Rauvolfioideae</taxon>
        <taxon>Vinceae</taxon>
        <taxon>Catharanthinae</taxon>
        <taxon>Catharanthus</taxon>
    </lineage>
</organism>
<sequence length="273" mass="29349">MATCIGGTQHASHVEVWHQWRLYIRDGTALAVETSMLHEVDGMASVVMQEPLLSPSQMAIFAKKVQTIIRRCMVSIGSTSGCTPSHHDIQQIFLVQPLRRRPQEPIPDRGDRGVKRGAHRLLGGGAHGGRPSAPPDPSKGHVDPGRGGEICEGSRRRGLGDLGSSYQIEPFNSPNLDMLSFSLSLTQPTKSHLPTSYAPPPPGLGSSFQAPPPLHMVGSSIPHMPMSTASSSDSDEHDDEPTDVVTPAQQLGFGHHVGRRLPDSHHLTGSSVF</sequence>
<keyword evidence="2" id="KW-1185">Reference proteome</keyword>
<protein>
    <submittedName>
        <fullName evidence="1">Uncharacterized protein</fullName>
    </submittedName>
</protein>